<keyword evidence="3" id="KW-0456">Lyase</keyword>
<dbReference type="GO" id="GO:0016829">
    <property type="term" value="F:lyase activity"/>
    <property type="evidence" value="ECO:0007669"/>
    <property type="project" value="UniProtKB-KW"/>
</dbReference>
<dbReference type="SUPFAM" id="SSF52096">
    <property type="entry name" value="ClpP/crotonase"/>
    <property type="match status" value="1"/>
</dbReference>
<dbReference type="Proteomes" id="UP000256310">
    <property type="component" value="Unassembled WGS sequence"/>
</dbReference>
<organism evidence="4 5">
    <name type="scientific">Parasphingopyxis lamellibrachiae</name>
    <dbReference type="NCBI Taxonomy" id="680125"/>
    <lineage>
        <taxon>Bacteria</taxon>
        <taxon>Pseudomonadati</taxon>
        <taxon>Pseudomonadota</taxon>
        <taxon>Alphaproteobacteria</taxon>
        <taxon>Sphingomonadales</taxon>
        <taxon>Sphingomonadaceae</taxon>
        <taxon>Parasphingopyxis</taxon>
    </lineage>
</organism>
<evidence type="ECO:0000313" key="5">
    <source>
        <dbReference type="Proteomes" id="UP000256310"/>
    </source>
</evidence>
<keyword evidence="5" id="KW-1185">Reference proteome</keyword>
<comment type="caution">
    <text evidence="4">The sequence shown here is derived from an EMBL/GenBank/DDBJ whole genome shotgun (WGS) entry which is preliminary data.</text>
</comment>
<accession>A0A3D9FGZ2</accession>
<dbReference type="EMBL" id="QRDP01000004">
    <property type="protein sequence ID" value="RED16361.1"/>
    <property type="molecule type" value="Genomic_DNA"/>
</dbReference>
<evidence type="ECO:0000256" key="2">
    <source>
        <dbReference type="ARBA" id="ARBA00023098"/>
    </source>
</evidence>
<comment type="similarity">
    <text evidence="1">Belongs to the enoyl-CoA hydratase/isomerase family.</text>
</comment>
<dbReference type="AlphaFoldDB" id="A0A3D9FGZ2"/>
<evidence type="ECO:0000256" key="3">
    <source>
        <dbReference type="ARBA" id="ARBA00023239"/>
    </source>
</evidence>
<dbReference type="CDD" id="cd06558">
    <property type="entry name" value="crotonase-like"/>
    <property type="match status" value="1"/>
</dbReference>
<dbReference type="InterPro" id="IPR001753">
    <property type="entry name" value="Enoyl-CoA_hydra/iso"/>
</dbReference>
<evidence type="ECO:0000313" key="4">
    <source>
        <dbReference type="EMBL" id="RED16361.1"/>
    </source>
</evidence>
<dbReference type="PANTHER" id="PTHR11941:SF169">
    <property type="entry name" value="(7AS)-7A-METHYL-1,5-DIOXO-2,3,5,6,7,7A-HEXAHYDRO-1H-INDENE-CARBOXYL-COA HYDROLASE"/>
    <property type="match status" value="1"/>
</dbReference>
<sequence length="271" mass="29368">MTETPEPERFGEFLSLERDGRVVIVTFDRGDGMNALSNNAMRELTDCARMLSDDTESSAIVLAGKGGFSAGFDLKTPDSKAPEKPTLLDRRQALKVGPDMCAAWEKLEQLTIAAVERFCIGGGVALAIACDHRIAGEDAHFRLPEIPLGMNMSWQSNPRTVSLIGPSRAKRFTILGEKLNAPQALEWGMVDEIAPPGSALDAARALAERYAAMPPIPLRMTKQAINAAAGALNHATSYMDRDQFLLTSMSADQKEGVAAFLEKRKPDFTGD</sequence>
<dbReference type="RefSeq" id="WP_116235776.1">
    <property type="nucleotide sequence ID" value="NZ_QRDP01000004.1"/>
</dbReference>
<proteinExistence type="inferred from homology"/>
<evidence type="ECO:0000256" key="1">
    <source>
        <dbReference type="ARBA" id="ARBA00005254"/>
    </source>
</evidence>
<dbReference type="InterPro" id="IPR029045">
    <property type="entry name" value="ClpP/crotonase-like_dom_sf"/>
</dbReference>
<dbReference type="GO" id="GO:0006635">
    <property type="term" value="P:fatty acid beta-oxidation"/>
    <property type="evidence" value="ECO:0007669"/>
    <property type="project" value="TreeGrafter"/>
</dbReference>
<protein>
    <submittedName>
        <fullName evidence="4">Enoyl-CoA hydratase/carnithine racemase</fullName>
    </submittedName>
</protein>
<reference evidence="4 5" key="1">
    <citation type="submission" date="2018-07" db="EMBL/GenBank/DDBJ databases">
        <title>Genomic Encyclopedia of Type Strains, Phase IV (KMG-IV): sequencing the most valuable type-strain genomes for metagenomic binning, comparative biology and taxonomic classification.</title>
        <authorList>
            <person name="Goeker M."/>
        </authorList>
    </citation>
    <scope>NUCLEOTIDE SEQUENCE [LARGE SCALE GENOMIC DNA]</scope>
    <source>
        <strain evidence="4 5">DSM 26725</strain>
    </source>
</reference>
<name>A0A3D9FGZ2_9SPHN</name>
<keyword evidence="2" id="KW-0443">Lipid metabolism</keyword>
<dbReference type="PANTHER" id="PTHR11941">
    <property type="entry name" value="ENOYL-COA HYDRATASE-RELATED"/>
    <property type="match status" value="1"/>
</dbReference>
<dbReference type="OrthoDB" id="9802898at2"/>
<dbReference type="Gene3D" id="1.10.12.10">
    <property type="entry name" value="Lyase 2-enoyl-coa Hydratase, Chain A, domain 2"/>
    <property type="match status" value="1"/>
</dbReference>
<gene>
    <name evidence="4" type="ORF">DFR46_1384</name>
</gene>
<dbReference type="InterPro" id="IPR014748">
    <property type="entry name" value="Enoyl-CoA_hydra_C"/>
</dbReference>
<dbReference type="Pfam" id="PF00378">
    <property type="entry name" value="ECH_1"/>
    <property type="match status" value="1"/>
</dbReference>
<dbReference type="Gene3D" id="3.90.226.10">
    <property type="entry name" value="2-enoyl-CoA Hydratase, Chain A, domain 1"/>
    <property type="match status" value="1"/>
</dbReference>